<feature type="compositionally biased region" description="Basic and acidic residues" evidence="1">
    <location>
        <begin position="131"/>
        <end position="151"/>
    </location>
</feature>
<organism evidence="2 3">
    <name type="scientific">Stylosanthes scabra</name>
    <dbReference type="NCBI Taxonomy" id="79078"/>
    <lineage>
        <taxon>Eukaryota</taxon>
        <taxon>Viridiplantae</taxon>
        <taxon>Streptophyta</taxon>
        <taxon>Embryophyta</taxon>
        <taxon>Tracheophyta</taxon>
        <taxon>Spermatophyta</taxon>
        <taxon>Magnoliopsida</taxon>
        <taxon>eudicotyledons</taxon>
        <taxon>Gunneridae</taxon>
        <taxon>Pentapetalae</taxon>
        <taxon>rosids</taxon>
        <taxon>fabids</taxon>
        <taxon>Fabales</taxon>
        <taxon>Fabaceae</taxon>
        <taxon>Papilionoideae</taxon>
        <taxon>50 kb inversion clade</taxon>
        <taxon>dalbergioids sensu lato</taxon>
        <taxon>Dalbergieae</taxon>
        <taxon>Pterocarpus clade</taxon>
        <taxon>Stylosanthes</taxon>
    </lineage>
</organism>
<accession>A0ABU6VXZ4</accession>
<comment type="caution">
    <text evidence="2">The sequence shown here is derived from an EMBL/GenBank/DDBJ whole genome shotgun (WGS) entry which is preliminary data.</text>
</comment>
<evidence type="ECO:0000313" key="3">
    <source>
        <dbReference type="Proteomes" id="UP001341840"/>
    </source>
</evidence>
<reference evidence="2 3" key="1">
    <citation type="journal article" date="2023" name="Plants (Basel)">
        <title>Bridging the Gap: Combining Genomics and Transcriptomics Approaches to Understand Stylosanthes scabra, an Orphan Legume from the Brazilian Caatinga.</title>
        <authorList>
            <person name="Ferreira-Neto J.R.C."/>
            <person name="da Silva M.D."/>
            <person name="Binneck E."/>
            <person name="de Melo N.F."/>
            <person name="da Silva R.H."/>
            <person name="de Melo A.L.T.M."/>
            <person name="Pandolfi V."/>
            <person name="Bustamante F.O."/>
            <person name="Brasileiro-Vidal A.C."/>
            <person name="Benko-Iseppon A.M."/>
        </authorList>
    </citation>
    <scope>NUCLEOTIDE SEQUENCE [LARGE SCALE GENOMIC DNA]</scope>
    <source>
        <tissue evidence="2">Leaves</tissue>
    </source>
</reference>
<evidence type="ECO:0000313" key="2">
    <source>
        <dbReference type="EMBL" id="MED6177655.1"/>
    </source>
</evidence>
<feature type="region of interest" description="Disordered" evidence="1">
    <location>
        <begin position="109"/>
        <end position="151"/>
    </location>
</feature>
<dbReference type="Proteomes" id="UP001341840">
    <property type="component" value="Unassembled WGS sequence"/>
</dbReference>
<feature type="non-terminal residue" evidence="2">
    <location>
        <position position="151"/>
    </location>
</feature>
<dbReference type="EMBL" id="JASCZI010153805">
    <property type="protein sequence ID" value="MED6177655.1"/>
    <property type="molecule type" value="Genomic_DNA"/>
</dbReference>
<evidence type="ECO:0000256" key="1">
    <source>
        <dbReference type="SAM" id="MobiDB-lite"/>
    </source>
</evidence>
<gene>
    <name evidence="2" type="ORF">PIB30_100212</name>
</gene>
<feature type="compositionally biased region" description="Polar residues" evidence="1">
    <location>
        <begin position="118"/>
        <end position="130"/>
    </location>
</feature>
<proteinExistence type="predicted"/>
<sequence>MRTNLCLKPKEAMKRIKISNNTINSSNNHSRIIRSFSRILRTNTIKTFKGLKNTSQACNFFSNHFMRTCRNRKLSTWKRLKLSRPSKKNYGTTPIGSILKSEKSKTCLLGRSKRSEKNQNNQTLMSSQKSNAEKNMEQAVERQARELAEMK</sequence>
<name>A0ABU6VXZ4_9FABA</name>
<keyword evidence="3" id="KW-1185">Reference proteome</keyword>
<protein>
    <submittedName>
        <fullName evidence="2">Uncharacterized protein</fullName>
    </submittedName>
</protein>